<dbReference type="AlphaFoldDB" id="A0A2M8RAL6"/>
<evidence type="ECO:0000256" key="1">
    <source>
        <dbReference type="SAM" id="SignalP"/>
    </source>
</evidence>
<accession>A0A2M8RAL6</accession>
<evidence type="ECO:0000313" key="2">
    <source>
        <dbReference type="EMBL" id="PJG54819.1"/>
    </source>
</evidence>
<dbReference type="OrthoDB" id="9836598at2"/>
<dbReference type="RefSeq" id="WP_100232189.1">
    <property type="nucleotide sequence ID" value="NZ_PGVG01000008.1"/>
</dbReference>
<keyword evidence="3" id="KW-1185">Reference proteome</keyword>
<comment type="caution">
    <text evidence="2">The sequence shown here is derived from an EMBL/GenBank/DDBJ whole genome shotgun (WGS) entry which is preliminary data.</text>
</comment>
<dbReference type="Proteomes" id="UP000231194">
    <property type="component" value="Unassembled WGS sequence"/>
</dbReference>
<organism evidence="2 3">
    <name type="scientific">Bradyrhizobium forestalis</name>
    <dbReference type="NCBI Taxonomy" id="1419263"/>
    <lineage>
        <taxon>Bacteria</taxon>
        <taxon>Pseudomonadati</taxon>
        <taxon>Pseudomonadota</taxon>
        <taxon>Alphaproteobacteria</taxon>
        <taxon>Hyphomicrobiales</taxon>
        <taxon>Nitrobacteraceae</taxon>
        <taxon>Bradyrhizobium</taxon>
    </lineage>
</organism>
<dbReference type="EMBL" id="PGVG01000008">
    <property type="protein sequence ID" value="PJG54819.1"/>
    <property type="molecule type" value="Genomic_DNA"/>
</dbReference>
<evidence type="ECO:0000313" key="3">
    <source>
        <dbReference type="Proteomes" id="UP000231194"/>
    </source>
</evidence>
<gene>
    <name evidence="2" type="ORF">CVM73_11990</name>
</gene>
<proteinExistence type="predicted"/>
<feature type="signal peptide" evidence="1">
    <location>
        <begin position="1"/>
        <end position="24"/>
    </location>
</feature>
<keyword evidence="1" id="KW-0732">Signal</keyword>
<protein>
    <submittedName>
        <fullName evidence="2">Uncharacterized protein</fullName>
    </submittedName>
</protein>
<name>A0A2M8RAL6_9BRAD</name>
<reference evidence="2 3" key="1">
    <citation type="submission" date="2017-11" db="EMBL/GenBank/DDBJ databases">
        <title>Bradyrhizobium forestalis sp. nov., an efficient nitrogen-fixing bacterium isolated from nodules of forest legume species in the Amazon.</title>
        <authorList>
            <person name="Costa E.M."/>
            <person name="Guimaraes A."/>
            <person name="Carvalho T.S."/>
            <person name="Rodrigues T.L."/>
            <person name="Ribeiro P.R.A."/>
            <person name="Lebbe L."/>
            <person name="Willems A."/>
            <person name="Moreira F.M.S."/>
        </authorList>
    </citation>
    <scope>NUCLEOTIDE SEQUENCE [LARGE SCALE GENOMIC DNA]</scope>
    <source>
        <strain evidence="2 3">INPA54B</strain>
    </source>
</reference>
<feature type="chain" id="PRO_5014714962" evidence="1">
    <location>
        <begin position="25"/>
        <end position="157"/>
    </location>
</feature>
<sequence length="157" mass="16736">MKNILRSILPALVAVATFATTVHANDTITINWTNSTGFGMGRDFTAAYNACNGGTCTIPHDINSGTTGVLTHTAASTQYIRTMSTRFYYMDGLTRKSCQLVVSAYGPNSTFPGPGCEGKSITFSKGNGTGTSPVCQWALVTEDSKTCTYVFNVTTMN</sequence>